<dbReference type="Proteomes" id="UP000623307">
    <property type="component" value="Chromosome 2"/>
</dbReference>
<dbReference type="Proteomes" id="UP000256862">
    <property type="component" value="Chromosome CO2235"/>
</dbReference>
<evidence type="ECO:0000313" key="4">
    <source>
        <dbReference type="EMBL" id="SPC06450.1"/>
    </source>
</evidence>
<dbReference type="PANTHER" id="PTHR46268">
    <property type="entry name" value="STRESS RESPONSE PROTEIN NHAX"/>
    <property type="match status" value="1"/>
</dbReference>
<evidence type="ECO:0000313" key="6">
    <source>
        <dbReference type="Proteomes" id="UP000256862"/>
    </source>
</evidence>
<dbReference type="OrthoDB" id="8547832at2"/>
<evidence type="ECO:0000313" key="3">
    <source>
        <dbReference type="EMBL" id="QRQ95924.1"/>
    </source>
</evidence>
<evidence type="ECO:0000256" key="1">
    <source>
        <dbReference type="ARBA" id="ARBA00008791"/>
    </source>
</evidence>
<dbReference type="InterPro" id="IPR006016">
    <property type="entry name" value="UspA"/>
</dbReference>
<dbReference type="Gene3D" id="3.40.50.620">
    <property type="entry name" value="HUPs"/>
    <property type="match status" value="1"/>
</dbReference>
<organism evidence="4 6">
    <name type="scientific">Cupriavidus oxalaticus</name>
    <dbReference type="NCBI Taxonomy" id="96344"/>
    <lineage>
        <taxon>Bacteria</taxon>
        <taxon>Pseudomonadati</taxon>
        <taxon>Pseudomonadota</taxon>
        <taxon>Betaproteobacteria</taxon>
        <taxon>Burkholderiales</taxon>
        <taxon>Burkholderiaceae</taxon>
        <taxon>Cupriavidus</taxon>
    </lineage>
</organism>
<evidence type="ECO:0000259" key="2">
    <source>
        <dbReference type="Pfam" id="PF00582"/>
    </source>
</evidence>
<reference evidence="4" key="1">
    <citation type="submission" date="2018-01" db="EMBL/GenBank/DDBJ databases">
        <authorList>
            <person name="Clerissi C."/>
        </authorList>
    </citation>
    <scope>NUCLEOTIDE SEQUENCE</scope>
    <source>
        <strain evidence="4">Cupriavidus oxalaticus LMG 2235</strain>
    </source>
</reference>
<evidence type="ECO:0000313" key="7">
    <source>
        <dbReference type="Proteomes" id="UP000623307"/>
    </source>
</evidence>
<proteinExistence type="inferred from homology"/>
<dbReference type="Pfam" id="PF00582">
    <property type="entry name" value="Usp"/>
    <property type="match status" value="1"/>
</dbReference>
<name>A0A375FM05_9BURK</name>
<feature type="domain" description="UspA" evidence="2">
    <location>
        <begin position="1"/>
        <end position="146"/>
    </location>
</feature>
<comment type="similarity">
    <text evidence="1">Belongs to the universal stress protein A family.</text>
</comment>
<protein>
    <submittedName>
        <fullName evidence="4">Universal stress protein</fullName>
    </submittedName>
</protein>
<gene>
    <name evidence="5" type="ORF">CO2235_150221</name>
    <name evidence="4" type="ORF">CO2235_U590026</name>
    <name evidence="3" type="ORF">JTE92_21285</name>
</gene>
<reference evidence="6" key="2">
    <citation type="submission" date="2018-01" db="EMBL/GenBank/DDBJ databases">
        <authorList>
            <person name="Gaut B.S."/>
            <person name="Morton B.R."/>
            <person name="Clegg M.T."/>
            <person name="Duvall M.R."/>
        </authorList>
    </citation>
    <scope>NUCLEOTIDE SEQUENCE [LARGE SCALE GENOMIC DNA]</scope>
</reference>
<evidence type="ECO:0000313" key="5">
    <source>
        <dbReference type="EMBL" id="SPC12566.1"/>
    </source>
</evidence>
<reference evidence="3 7" key="3">
    <citation type="submission" date="2021-02" db="EMBL/GenBank/DDBJ databases">
        <title>Complete Genome Sequence of Cupriavidus oxalaticus Strain Ox1, a Soil Oxalate-Degrading Species.</title>
        <authorList>
            <person name="Palmieri F."/>
            <person name="Udriet P."/>
            <person name="Deuasquier M."/>
            <person name="Beaudoing E."/>
            <person name="Johnson S.L."/>
            <person name="Davenport K.W."/>
            <person name="Chain P.S."/>
            <person name="Bindschedler S."/>
            <person name="Junier P."/>
        </authorList>
    </citation>
    <scope>NUCLEOTIDE SEQUENCE [LARGE SCALE GENOMIC DNA]</scope>
    <source>
        <strain evidence="3 7">Ox1</strain>
    </source>
</reference>
<accession>A0A375FM05</accession>
<dbReference type="PANTHER" id="PTHR46268:SF15">
    <property type="entry name" value="UNIVERSAL STRESS PROTEIN HP_0031"/>
    <property type="match status" value="1"/>
</dbReference>
<dbReference type="CDD" id="cd00293">
    <property type="entry name" value="USP-like"/>
    <property type="match status" value="1"/>
</dbReference>
<dbReference type="EMBL" id="CP069812">
    <property type="protein sequence ID" value="QRQ95924.1"/>
    <property type="molecule type" value="Genomic_DNA"/>
</dbReference>
<dbReference type="InterPro" id="IPR006015">
    <property type="entry name" value="Universal_stress_UspA"/>
</dbReference>
<dbReference type="PRINTS" id="PR01438">
    <property type="entry name" value="UNVRSLSTRESS"/>
</dbReference>
<dbReference type="GeneID" id="303492089"/>
<dbReference type="InterPro" id="IPR014729">
    <property type="entry name" value="Rossmann-like_a/b/a_fold"/>
</dbReference>
<dbReference type="RefSeq" id="WP_063238768.1">
    <property type="nucleotide sequence ID" value="NZ_CP069810.1"/>
</dbReference>
<dbReference type="AlphaFoldDB" id="A0A375FM05"/>
<dbReference type="EMBL" id="OGUS01000064">
    <property type="protein sequence ID" value="SPC06450.1"/>
    <property type="molecule type" value="Genomic_DNA"/>
</dbReference>
<dbReference type="SUPFAM" id="SSF52402">
    <property type="entry name" value="Adenine nucleotide alpha hydrolases-like"/>
    <property type="match status" value="1"/>
</dbReference>
<dbReference type="EMBL" id="OGUS01000115">
    <property type="protein sequence ID" value="SPC12566.1"/>
    <property type="molecule type" value="Genomic_DNA"/>
</dbReference>
<sequence>MYRRILLAIDGSRSSLLALEQAVSLALVTHAEVCAMFVADDSDFFLEIAHFNRPALMADTIAYGKQVLAQAGRRLGAAGVRWSSRLAEESGSPARIAEAIIAQGDQWSADVIVMGTYGHRGVRGAILGSVSEHVVARTVRPVLLVRDRSDGDAL</sequence>
<keyword evidence="7" id="KW-1185">Reference proteome</keyword>